<dbReference type="Proteomes" id="UP000631312">
    <property type="component" value="Unassembled WGS sequence"/>
</dbReference>
<dbReference type="Proteomes" id="UP000590511">
    <property type="component" value="Unassembled WGS sequence"/>
</dbReference>
<organism evidence="2 3">
    <name type="scientific">Actinoplanes lobatus</name>
    <dbReference type="NCBI Taxonomy" id="113568"/>
    <lineage>
        <taxon>Bacteria</taxon>
        <taxon>Bacillati</taxon>
        <taxon>Actinomycetota</taxon>
        <taxon>Actinomycetes</taxon>
        <taxon>Micromonosporales</taxon>
        <taxon>Micromonosporaceae</taxon>
        <taxon>Actinoplanes</taxon>
    </lineage>
</organism>
<evidence type="ECO:0000313" key="4">
    <source>
        <dbReference type="Proteomes" id="UP000631312"/>
    </source>
</evidence>
<dbReference type="EMBL" id="JACHNC010000001">
    <property type="protein sequence ID" value="MBB4751536.1"/>
    <property type="molecule type" value="Genomic_DNA"/>
</dbReference>
<protein>
    <submittedName>
        <fullName evidence="2">Uncharacterized protein</fullName>
    </submittedName>
</protein>
<evidence type="ECO:0000313" key="1">
    <source>
        <dbReference type="EMBL" id="GIE45959.1"/>
    </source>
</evidence>
<sequence length="80" mass="8293">MRTAADPAPAILDAATRLGCAGPFPRIGVLGWRFPGRVFPHPARKPPFLPGRAYGGSGKPVHAYGGSGKLVKSGVSPVSW</sequence>
<reference evidence="1 4" key="2">
    <citation type="submission" date="2021-01" db="EMBL/GenBank/DDBJ databases">
        <title>Whole genome shotgun sequence of Actinoplanes lobatus NBRC 12513.</title>
        <authorList>
            <person name="Komaki H."/>
            <person name="Tamura T."/>
        </authorList>
    </citation>
    <scope>NUCLEOTIDE SEQUENCE [LARGE SCALE GENOMIC DNA]</scope>
    <source>
        <strain evidence="1 4">NBRC 12513</strain>
    </source>
</reference>
<reference evidence="2 3" key="1">
    <citation type="submission" date="2020-08" db="EMBL/GenBank/DDBJ databases">
        <title>Sequencing the genomes of 1000 actinobacteria strains.</title>
        <authorList>
            <person name="Klenk H.-P."/>
        </authorList>
    </citation>
    <scope>NUCLEOTIDE SEQUENCE [LARGE SCALE GENOMIC DNA]</scope>
    <source>
        <strain evidence="2 3">DSM 43150</strain>
    </source>
</reference>
<name>A0A7W7HJ87_9ACTN</name>
<dbReference type="AlphaFoldDB" id="A0A7W7HJ87"/>
<dbReference type="EMBL" id="BOMP01000180">
    <property type="protein sequence ID" value="GIE45959.1"/>
    <property type="molecule type" value="Genomic_DNA"/>
</dbReference>
<gene>
    <name evidence="1" type="ORF">Alo02nite_88570</name>
    <name evidence="2" type="ORF">BJ964_005697</name>
</gene>
<evidence type="ECO:0000313" key="3">
    <source>
        <dbReference type="Proteomes" id="UP000590511"/>
    </source>
</evidence>
<keyword evidence="4" id="KW-1185">Reference proteome</keyword>
<comment type="caution">
    <text evidence="2">The sequence shown here is derived from an EMBL/GenBank/DDBJ whole genome shotgun (WGS) entry which is preliminary data.</text>
</comment>
<accession>A0A7W7HJ87</accession>
<evidence type="ECO:0000313" key="2">
    <source>
        <dbReference type="EMBL" id="MBB4751536.1"/>
    </source>
</evidence>
<proteinExistence type="predicted"/>